<dbReference type="PROSITE" id="PS50172">
    <property type="entry name" value="BRCT"/>
    <property type="match status" value="2"/>
</dbReference>
<evidence type="ECO:0000256" key="1">
    <source>
        <dbReference type="ARBA" id="ARBA00022737"/>
    </source>
</evidence>
<reference evidence="4" key="1">
    <citation type="submission" date="2021-03" db="EMBL/GenBank/DDBJ databases">
        <title>Comparative genomics and phylogenomic investigation of the class Geoglossomycetes provide insights into ecological specialization and systematics.</title>
        <authorList>
            <person name="Melie T."/>
            <person name="Pirro S."/>
            <person name="Miller A.N."/>
            <person name="Quandt A."/>
        </authorList>
    </citation>
    <scope>NUCLEOTIDE SEQUENCE</scope>
    <source>
        <strain evidence="4">GBOQ0MN5Z8</strain>
    </source>
</reference>
<feature type="region of interest" description="Disordered" evidence="2">
    <location>
        <begin position="249"/>
        <end position="295"/>
    </location>
</feature>
<dbReference type="EMBL" id="JAGHQL010000003">
    <property type="protein sequence ID" value="KAH0547607.1"/>
    <property type="molecule type" value="Genomic_DNA"/>
</dbReference>
<dbReference type="InterPro" id="IPR036420">
    <property type="entry name" value="BRCT_dom_sf"/>
</dbReference>
<dbReference type="InterPro" id="IPR059215">
    <property type="entry name" value="BRCT2_TopBP1-like"/>
</dbReference>
<dbReference type="SUPFAM" id="SSF52113">
    <property type="entry name" value="BRCT domain"/>
    <property type="match status" value="2"/>
</dbReference>
<sequence>MGAVNQLDLTSDVTHLVVGELNTPKYKYVARERPDVKVLDRDWIEAVRQSWIEGGETDVRTLEEKHRFPVFSGLKICFTGVEDILTVTLTVEERQKLQEMVMANGGQYHADLTKHVTHLMAKKPEGKKFHYASLWGLSVVTPEWLRDSLERGMTLDEREYNHNITPEERGKNAWIRSTALGTCLGKRSRSDGEDITIRDGEFGERRKLRRSASQKLGSQNLSIWNDIIGGGFGEKGQKNEREEVPLNVTPIGHDASTDPNHEPQSHTNPSNIAVDGEKDGGSGPERPLAKSKGRGGLFQGRTFALHGFDQKKVRFISSREPESLQKLIFHYTRSQF</sequence>
<accession>A0A9P8L1J0</accession>
<protein>
    <recommendedName>
        <fullName evidence="3">BRCT domain-containing protein</fullName>
    </recommendedName>
</protein>
<keyword evidence="5" id="KW-1185">Reference proteome</keyword>
<evidence type="ECO:0000256" key="2">
    <source>
        <dbReference type="SAM" id="MobiDB-lite"/>
    </source>
</evidence>
<dbReference type="OrthoDB" id="251770at2759"/>
<keyword evidence="1" id="KW-0677">Repeat</keyword>
<gene>
    <name evidence="4" type="ORF">FGG08_000332</name>
</gene>
<feature type="compositionally biased region" description="Basic and acidic residues" evidence="2">
    <location>
        <begin position="255"/>
        <end position="264"/>
    </location>
</feature>
<dbReference type="CDD" id="cd17731">
    <property type="entry name" value="BRCT_TopBP1_rpt2_like"/>
    <property type="match status" value="1"/>
</dbReference>
<dbReference type="SMART" id="SM00292">
    <property type="entry name" value="BRCT"/>
    <property type="match status" value="1"/>
</dbReference>
<comment type="caution">
    <text evidence="4">The sequence shown here is derived from an EMBL/GenBank/DDBJ whole genome shotgun (WGS) entry which is preliminary data.</text>
</comment>
<evidence type="ECO:0000313" key="5">
    <source>
        <dbReference type="Proteomes" id="UP000698800"/>
    </source>
</evidence>
<dbReference type="GO" id="GO:0033314">
    <property type="term" value="P:mitotic DNA replication checkpoint signaling"/>
    <property type="evidence" value="ECO:0007669"/>
    <property type="project" value="TreeGrafter"/>
</dbReference>
<dbReference type="GO" id="GO:0007095">
    <property type="term" value="P:mitotic G2 DNA damage checkpoint signaling"/>
    <property type="evidence" value="ECO:0007669"/>
    <property type="project" value="TreeGrafter"/>
</dbReference>
<evidence type="ECO:0000259" key="3">
    <source>
        <dbReference type="PROSITE" id="PS50172"/>
    </source>
</evidence>
<dbReference type="Gene3D" id="3.40.50.10190">
    <property type="entry name" value="BRCT domain"/>
    <property type="match status" value="2"/>
</dbReference>
<dbReference type="InterPro" id="IPR001357">
    <property type="entry name" value="BRCT_dom"/>
</dbReference>
<dbReference type="PANTHER" id="PTHR13561">
    <property type="entry name" value="DNA REPLICATION REGULATOR DPB11-RELATED"/>
    <property type="match status" value="1"/>
</dbReference>
<organism evidence="4 5">
    <name type="scientific">Glutinoglossum americanum</name>
    <dbReference type="NCBI Taxonomy" id="1670608"/>
    <lineage>
        <taxon>Eukaryota</taxon>
        <taxon>Fungi</taxon>
        <taxon>Dikarya</taxon>
        <taxon>Ascomycota</taxon>
        <taxon>Pezizomycotina</taxon>
        <taxon>Geoglossomycetes</taxon>
        <taxon>Geoglossales</taxon>
        <taxon>Geoglossaceae</taxon>
        <taxon>Glutinoglossum</taxon>
    </lineage>
</organism>
<feature type="domain" description="BRCT" evidence="3">
    <location>
        <begin position="1"/>
        <end position="44"/>
    </location>
</feature>
<dbReference type="AlphaFoldDB" id="A0A9P8L1J0"/>
<dbReference type="PANTHER" id="PTHR13561:SF20">
    <property type="entry name" value="DNA TOPOISOMERASE 2-BINDING PROTEIN 1"/>
    <property type="match status" value="1"/>
</dbReference>
<dbReference type="GO" id="GO:0006270">
    <property type="term" value="P:DNA replication initiation"/>
    <property type="evidence" value="ECO:0007669"/>
    <property type="project" value="TreeGrafter"/>
</dbReference>
<dbReference type="Pfam" id="PF12738">
    <property type="entry name" value="PTCB-BRCT"/>
    <property type="match status" value="1"/>
</dbReference>
<dbReference type="Proteomes" id="UP000698800">
    <property type="component" value="Unassembled WGS sequence"/>
</dbReference>
<feature type="domain" description="BRCT" evidence="3">
    <location>
        <begin position="66"/>
        <end position="162"/>
    </location>
</feature>
<name>A0A9P8L1J0_9PEZI</name>
<evidence type="ECO:0000313" key="4">
    <source>
        <dbReference type="EMBL" id="KAH0547607.1"/>
    </source>
</evidence>
<proteinExistence type="predicted"/>